<proteinExistence type="predicted"/>
<protein>
    <submittedName>
        <fullName evidence="1">Uncharacterized protein</fullName>
    </submittedName>
</protein>
<name>A0ACB9IH22_9ASTR</name>
<accession>A0ACB9IH22</accession>
<evidence type="ECO:0000313" key="1">
    <source>
        <dbReference type="EMBL" id="KAI3806823.1"/>
    </source>
</evidence>
<sequence>MAVAMDHGHYIERWAEIAKYLPGRTDSAIKNFCNSNIKKKLLAADPKNKNINFIPSCDQNLNFDLLLGQNWNPDDLIMQLEPSEMKGMDLIIDTVSQPNNWVFPFQLQMVNGQNHCVHAPSSSVKHAEEIDTETDLDLDVDLPPLPPSFMGDSCSVLDHHPQENFDLIFGQNWDPNNLIMQLEPSEMNSMDLIIDTISQPIIQFSDAVS</sequence>
<keyword evidence="2" id="KW-1185">Reference proteome</keyword>
<reference evidence="2" key="1">
    <citation type="journal article" date="2022" name="Mol. Ecol. Resour.">
        <title>The genomes of chicory, endive, great burdock and yacon provide insights into Asteraceae palaeo-polyploidization history and plant inulin production.</title>
        <authorList>
            <person name="Fan W."/>
            <person name="Wang S."/>
            <person name="Wang H."/>
            <person name="Wang A."/>
            <person name="Jiang F."/>
            <person name="Liu H."/>
            <person name="Zhao H."/>
            <person name="Xu D."/>
            <person name="Zhang Y."/>
        </authorList>
    </citation>
    <scope>NUCLEOTIDE SEQUENCE [LARGE SCALE GENOMIC DNA]</scope>
    <source>
        <strain evidence="2">cv. Yunnan</strain>
    </source>
</reference>
<dbReference type="Proteomes" id="UP001056120">
    <property type="component" value="Linkage Group LG08"/>
</dbReference>
<evidence type="ECO:0000313" key="2">
    <source>
        <dbReference type="Proteomes" id="UP001056120"/>
    </source>
</evidence>
<gene>
    <name evidence="1" type="ORF">L1987_22738</name>
</gene>
<organism evidence="1 2">
    <name type="scientific">Smallanthus sonchifolius</name>
    <dbReference type="NCBI Taxonomy" id="185202"/>
    <lineage>
        <taxon>Eukaryota</taxon>
        <taxon>Viridiplantae</taxon>
        <taxon>Streptophyta</taxon>
        <taxon>Embryophyta</taxon>
        <taxon>Tracheophyta</taxon>
        <taxon>Spermatophyta</taxon>
        <taxon>Magnoliopsida</taxon>
        <taxon>eudicotyledons</taxon>
        <taxon>Gunneridae</taxon>
        <taxon>Pentapetalae</taxon>
        <taxon>asterids</taxon>
        <taxon>campanulids</taxon>
        <taxon>Asterales</taxon>
        <taxon>Asteraceae</taxon>
        <taxon>Asteroideae</taxon>
        <taxon>Heliantheae alliance</taxon>
        <taxon>Millerieae</taxon>
        <taxon>Smallanthus</taxon>
    </lineage>
</organism>
<reference evidence="1 2" key="2">
    <citation type="journal article" date="2022" name="Mol. Ecol. Resour.">
        <title>The genomes of chicory, endive, great burdock and yacon provide insights into Asteraceae paleo-polyploidization history and plant inulin production.</title>
        <authorList>
            <person name="Fan W."/>
            <person name="Wang S."/>
            <person name="Wang H."/>
            <person name="Wang A."/>
            <person name="Jiang F."/>
            <person name="Liu H."/>
            <person name="Zhao H."/>
            <person name="Xu D."/>
            <person name="Zhang Y."/>
        </authorList>
    </citation>
    <scope>NUCLEOTIDE SEQUENCE [LARGE SCALE GENOMIC DNA]</scope>
    <source>
        <strain evidence="2">cv. Yunnan</strain>
        <tissue evidence="1">Leaves</tissue>
    </source>
</reference>
<comment type="caution">
    <text evidence="1">The sequence shown here is derived from an EMBL/GenBank/DDBJ whole genome shotgun (WGS) entry which is preliminary data.</text>
</comment>
<dbReference type="EMBL" id="CM042025">
    <property type="protein sequence ID" value="KAI3806823.1"/>
    <property type="molecule type" value="Genomic_DNA"/>
</dbReference>